<gene>
    <name evidence="5" type="ORF">H1S01_07300</name>
</gene>
<evidence type="ECO:0000259" key="4">
    <source>
        <dbReference type="PROSITE" id="PS50987"/>
    </source>
</evidence>
<sequence length="117" mass="13335">METIELLKALGDPTRLRMINLLLKGRLCVCEIESILQITQSNASRHLTRLRTTNLIVAEKQAQWVYYAINQQTLSQNPFIAVLFEQELKQNKTLAGDLIRLKNSKESADRCVPLPSL</sequence>
<dbReference type="PANTHER" id="PTHR33154:SF18">
    <property type="entry name" value="ARSENICAL RESISTANCE OPERON REPRESSOR"/>
    <property type="match status" value="1"/>
</dbReference>
<dbReference type="CDD" id="cd00090">
    <property type="entry name" value="HTH_ARSR"/>
    <property type="match status" value="1"/>
</dbReference>
<evidence type="ECO:0000313" key="5">
    <source>
        <dbReference type="EMBL" id="MBC9784316.1"/>
    </source>
</evidence>
<dbReference type="InterPro" id="IPR011991">
    <property type="entry name" value="ArsR-like_HTH"/>
</dbReference>
<dbReference type="SUPFAM" id="SSF46785">
    <property type="entry name" value="Winged helix' DNA-binding domain"/>
    <property type="match status" value="1"/>
</dbReference>
<dbReference type="PROSITE" id="PS50987">
    <property type="entry name" value="HTH_ARSR_2"/>
    <property type="match status" value="1"/>
</dbReference>
<accession>A0ABR7T3R4</accession>
<dbReference type="InterPro" id="IPR036390">
    <property type="entry name" value="WH_DNA-bd_sf"/>
</dbReference>
<dbReference type="RefSeq" id="WP_188039431.1">
    <property type="nucleotide sequence ID" value="NZ_JACVHF010000005.1"/>
</dbReference>
<dbReference type="EMBL" id="JACVHF010000005">
    <property type="protein sequence ID" value="MBC9784316.1"/>
    <property type="molecule type" value="Genomic_DNA"/>
</dbReference>
<dbReference type="PANTHER" id="PTHR33154">
    <property type="entry name" value="TRANSCRIPTIONAL REGULATOR, ARSR FAMILY"/>
    <property type="match status" value="1"/>
</dbReference>
<organism evidence="5 6">
    <name type="scientific">Heliobacterium chlorum</name>
    <dbReference type="NCBI Taxonomy" id="2698"/>
    <lineage>
        <taxon>Bacteria</taxon>
        <taxon>Bacillati</taxon>
        <taxon>Bacillota</taxon>
        <taxon>Clostridia</taxon>
        <taxon>Eubacteriales</taxon>
        <taxon>Heliobacteriaceae</taxon>
        <taxon>Heliobacterium</taxon>
    </lineage>
</organism>
<keyword evidence="1" id="KW-0805">Transcription regulation</keyword>
<dbReference type="Gene3D" id="1.10.10.10">
    <property type="entry name" value="Winged helix-like DNA-binding domain superfamily/Winged helix DNA-binding domain"/>
    <property type="match status" value="1"/>
</dbReference>
<reference evidence="5 6" key="1">
    <citation type="submission" date="2020-07" db="EMBL/GenBank/DDBJ databases">
        <title>Draft whole-genome sequence of Heliobacterium chlorum DSM 3682, type strain.</title>
        <authorList>
            <person name="Kyndt J.A."/>
            <person name="Meyer T.E."/>
            <person name="Imhoff J.F."/>
        </authorList>
    </citation>
    <scope>NUCLEOTIDE SEQUENCE [LARGE SCALE GENOMIC DNA]</scope>
    <source>
        <strain evidence="5 6">DSM 3682</strain>
    </source>
</reference>
<evidence type="ECO:0000256" key="2">
    <source>
        <dbReference type="ARBA" id="ARBA00023125"/>
    </source>
</evidence>
<feature type="domain" description="HTH arsR-type" evidence="4">
    <location>
        <begin position="1"/>
        <end position="89"/>
    </location>
</feature>
<proteinExistence type="predicted"/>
<dbReference type="Proteomes" id="UP000617402">
    <property type="component" value="Unassembled WGS sequence"/>
</dbReference>
<keyword evidence="6" id="KW-1185">Reference proteome</keyword>
<protein>
    <submittedName>
        <fullName evidence="5">Winged helix-turn-helix transcriptional regulator</fullName>
    </submittedName>
</protein>
<dbReference type="PRINTS" id="PR00778">
    <property type="entry name" value="HTHARSR"/>
</dbReference>
<keyword evidence="3" id="KW-0804">Transcription</keyword>
<evidence type="ECO:0000256" key="3">
    <source>
        <dbReference type="ARBA" id="ARBA00023163"/>
    </source>
</evidence>
<evidence type="ECO:0000313" key="6">
    <source>
        <dbReference type="Proteomes" id="UP000617402"/>
    </source>
</evidence>
<evidence type="ECO:0000256" key="1">
    <source>
        <dbReference type="ARBA" id="ARBA00023015"/>
    </source>
</evidence>
<comment type="caution">
    <text evidence="5">The sequence shown here is derived from an EMBL/GenBank/DDBJ whole genome shotgun (WGS) entry which is preliminary data.</text>
</comment>
<dbReference type="Pfam" id="PF01022">
    <property type="entry name" value="HTH_5"/>
    <property type="match status" value="1"/>
</dbReference>
<keyword evidence="2" id="KW-0238">DNA-binding</keyword>
<dbReference type="NCBIfam" id="NF033788">
    <property type="entry name" value="HTH_metalloreg"/>
    <property type="match status" value="1"/>
</dbReference>
<dbReference type="InterPro" id="IPR001845">
    <property type="entry name" value="HTH_ArsR_DNA-bd_dom"/>
</dbReference>
<dbReference type="InterPro" id="IPR036388">
    <property type="entry name" value="WH-like_DNA-bd_sf"/>
</dbReference>
<dbReference type="SMART" id="SM00418">
    <property type="entry name" value="HTH_ARSR"/>
    <property type="match status" value="1"/>
</dbReference>
<dbReference type="InterPro" id="IPR051081">
    <property type="entry name" value="HTH_MetalResp_TranReg"/>
</dbReference>
<name>A0ABR7T3R4_HELCL</name>